<sequence>MYYKTSKRHGVGKVYYENGNLQAQVTYENDNVLSGMW</sequence>
<proteinExistence type="predicted"/>
<protein>
    <recommendedName>
        <fullName evidence="3">Toxin-antitoxin system YwqK family antitoxin</fullName>
    </recommendedName>
</protein>
<dbReference type="Gene3D" id="2.20.110.10">
    <property type="entry name" value="Histone H3 K4-specific methyltransferase SET7/9 N-terminal domain"/>
    <property type="match status" value="1"/>
</dbReference>
<gene>
    <name evidence="1" type="ORF">CQA54_04140</name>
</gene>
<accession>A0A3D8IPQ8</accession>
<comment type="caution">
    <text evidence="1">The sequence shown here is derived from an EMBL/GenBank/DDBJ whole genome shotgun (WGS) entry which is preliminary data.</text>
</comment>
<reference evidence="1 2" key="1">
    <citation type="submission" date="2018-04" db="EMBL/GenBank/DDBJ databases">
        <title>Novel Campyloabacter and Helicobacter Species and Strains.</title>
        <authorList>
            <person name="Mannion A.J."/>
            <person name="Shen Z."/>
            <person name="Fox J.G."/>
        </authorList>
    </citation>
    <scope>NUCLEOTIDE SEQUENCE [LARGE SCALE GENOMIC DNA]</scope>
    <source>
        <strain evidence="1 2">MIT 12-6600</strain>
    </source>
</reference>
<dbReference type="InterPro" id="IPR011652">
    <property type="entry name" value="MORN_2"/>
</dbReference>
<dbReference type="OrthoDB" id="5324284at2"/>
<organism evidence="1 2">
    <name type="scientific">Helicobacter equorum</name>
    <dbReference type="NCBI Taxonomy" id="361872"/>
    <lineage>
        <taxon>Bacteria</taxon>
        <taxon>Pseudomonadati</taxon>
        <taxon>Campylobacterota</taxon>
        <taxon>Epsilonproteobacteria</taxon>
        <taxon>Campylobacterales</taxon>
        <taxon>Helicobacteraceae</taxon>
        <taxon>Helicobacter</taxon>
    </lineage>
</organism>
<name>A0A3D8IPQ8_9HELI</name>
<evidence type="ECO:0000313" key="1">
    <source>
        <dbReference type="EMBL" id="RDU67192.1"/>
    </source>
</evidence>
<evidence type="ECO:0008006" key="3">
    <source>
        <dbReference type="Google" id="ProtNLM"/>
    </source>
</evidence>
<keyword evidence="2" id="KW-1185">Reference proteome</keyword>
<dbReference type="AlphaFoldDB" id="A0A3D8IPQ8"/>
<dbReference type="Proteomes" id="UP000256514">
    <property type="component" value="Unassembled WGS sequence"/>
</dbReference>
<dbReference type="SUPFAM" id="SSF82185">
    <property type="entry name" value="Histone H3 K4-specific methyltransferase SET7/9 N-terminal domain"/>
    <property type="match status" value="1"/>
</dbReference>
<dbReference type="Pfam" id="PF07661">
    <property type="entry name" value="MORN_2"/>
    <property type="match status" value="1"/>
</dbReference>
<dbReference type="RefSeq" id="WP_115570924.1">
    <property type="nucleotide sequence ID" value="NZ_NXLT01000003.1"/>
</dbReference>
<evidence type="ECO:0000313" key="2">
    <source>
        <dbReference type="Proteomes" id="UP000256514"/>
    </source>
</evidence>
<dbReference type="EMBL" id="NXLT01000003">
    <property type="protein sequence ID" value="RDU67192.1"/>
    <property type="molecule type" value="Genomic_DNA"/>
</dbReference>